<dbReference type="EMBL" id="LNIX01000056">
    <property type="protein sequence ID" value="OXA37526.1"/>
    <property type="molecule type" value="Genomic_DNA"/>
</dbReference>
<dbReference type="SUPFAM" id="SSF52047">
    <property type="entry name" value="RNI-like"/>
    <property type="match status" value="1"/>
</dbReference>
<keyword evidence="3" id="KW-1185">Reference proteome</keyword>
<evidence type="ECO:0000313" key="3">
    <source>
        <dbReference type="Proteomes" id="UP000198287"/>
    </source>
</evidence>
<accession>A0A226CXP0</accession>
<gene>
    <name evidence="2" type="ORF">Fcan01_27708</name>
    <name evidence="1" type="ORF">Fcan01_27886</name>
</gene>
<sequence>MSETRTTSTSKALQNTLILGKIITILATSGVKEVRKVSSLWESVANPILGRRTVFSFINQYGPRDSNPSVKVQLLRRIYFNYVSLTLAQQCKFQPVMEGLQGMGSFTNLVKFQVEVHDLGYDYDTCELSPVQISHDLPNLKEFKIVSYRIKGQDGIGPFYREMTTLMLKMARNLERLIILDNFCPDLSNCKKLKYLEWLCNPYKWTDSYLSEMILCREFDITKFVGMLAMISNTLERLTFGLRDSYYSTPLPRIDPHTIPTLKKLEALSLPAVNVLDLDFANLTSEELPNLKRVKLTTTIRTPFVERSLPNYLFMVMPSRTMVIEDLEIGQLVGYLARSISSVSIINGAPQTHNYQYDSQRTKFENVFRTWQPNLSFVGYEFKLPAATRMKKFIKENNLGVSFVDKIDH</sequence>
<reference evidence="1 3" key="1">
    <citation type="submission" date="2015-12" db="EMBL/GenBank/DDBJ databases">
        <title>The genome of Folsomia candida.</title>
        <authorList>
            <person name="Faddeeva A."/>
            <person name="Derks M.F."/>
            <person name="Anvar Y."/>
            <person name="Smit S."/>
            <person name="Van Straalen N."/>
            <person name="Roelofs D."/>
        </authorList>
    </citation>
    <scope>NUCLEOTIDE SEQUENCE [LARGE SCALE GENOMIC DNA]</scope>
    <source>
        <strain evidence="1 3">VU population</strain>
        <tissue evidence="1">Whole body</tissue>
    </source>
</reference>
<name>A0A226CXP0_FOLCA</name>
<dbReference type="AlphaFoldDB" id="A0A226CXP0"/>
<proteinExistence type="predicted"/>
<dbReference type="Gene3D" id="3.80.10.10">
    <property type="entry name" value="Ribonuclease Inhibitor"/>
    <property type="match status" value="1"/>
</dbReference>
<evidence type="ECO:0000313" key="2">
    <source>
        <dbReference type="EMBL" id="OXA37526.1"/>
    </source>
</evidence>
<organism evidence="1 3">
    <name type="scientific">Folsomia candida</name>
    <name type="common">Springtail</name>
    <dbReference type="NCBI Taxonomy" id="158441"/>
    <lineage>
        <taxon>Eukaryota</taxon>
        <taxon>Metazoa</taxon>
        <taxon>Ecdysozoa</taxon>
        <taxon>Arthropoda</taxon>
        <taxon>Hexapoda</taxon>
        <taxon>Collembola</taxon>
        <taxon>Entomobryomorpha</taxon>
        <taxon>Isotomoidea</taxon>
        <taxon>Isotomidae</taxon>
        <taxon>Proisotominae</taxon>
        <taxon>Folsomia</taxon>
    </lineage>
</organism>
<dbReference type="EMBL" id="LNIX01000058">
    <property type="protein sequence ID" value="OXA37374.1"/>
    <property type="molecule type" value="Genomic_DNA"/>
</dbReference>
<comment type="caution">
    <text evidence="1">The sequence shown here is derived from an EMBL/GenBank/DDBJ whole genome shotgun (WGS) entry which is preliminary data.</text>
</comment>
<evidence type="ECO:0000313" key="1">
    <source>
        <dbReference type="EMBL" id="OXA37374.1"/>
    </source>
</evidence>
<protein>
    <submittedName>
        <fullName evidence="1">Uncharacterized protein</fullName>
    </submittedName>
</protein>
<dbReference type="InterPro" id="IPR032675">
    <property type="entry name" value="LRR_dom_sf"/>
</dbReference>
<dbReference type="Proteomes" id="UP000198287">
    <property type="component" value="Unassembled WGS sequence"/>
</dbReference>